<dbReference type="Proteomes" id="UP000017090">
    <property type="component" value="Unassembled WGS sequence"/>
</dbReference>
<gene>
    <name evidence="5" type="ORF">HMPREF1250_1907</name>
</gene>
<evidence type="ECO:0000313" key="6">
    <source>
        <dbReference type="Proteomes" id="UP000017090"/>
    </source>
</evidence>
<dbReference type="EC" id="2.7.1.31" evidence="5"/>
<dbReference type="InterPro" id="IPR018193">
    <property type="entry name" value="Glyc_kinase_flavodox-like_fold"/>
</dbReference>
<dbReference type="Gene3D" id="3.90.1510.10">
    <property type="entry name" value="Glycerate kinase, domain 2"/>
    <property type="match status" value="1"/>
</dbReference>
<evidence type="ECO:0000256" key="2">
    <source>
        <dbReference type="ARBA" id="ARBA00022679"/>
    </source>
</evidence>
<sequence length="381" mass="39709">MKTVIAIDSLKGSLSSLEAGDAIRTAICRVQQNADVVIRPLADGGEGTVEALTHGMGGALQTVSVTGPLGEPVRAVYGIVRGDTAVIEMSAAAGLTLVDAAKRNPLYTTTYGVGELIRHAIGQGCRRFIVGIGGSATNDGGVGMLQALGYGMLDHEGRQVPFGAMGVKELATITQDEVLPELRDCTFRIACDVTNPLCGTAGCSAVFGPQKGATPAMITAMDGWLKQYAALAGRSFSRADPQRSGTGAAGGLGFAFLTFTNAVLESGIQIVLDETRLEDYVKTADLVITGEGRIDGQTVMGKAPIGVAAMAKKYGKPVVAFAGCVTPAAKTCNEHGIDAYFPILQRTESLAECLKPETARQNMIDTVEQVFRLLATAIHTI</sequence>
<evidence type="ECO:0000256" key="3">
    <source>
        <dbReference type="ARBA" id="ARBA00022777"/>
    </source>
</evidence>
<accession>U7UGX4</accession>
<reference evidence="5 6" key="1">
    <citation type="submission" date="2013-09" db="EMBL/GenBank/DDBJ databases">
        <authorList>
            <person name="Durkin A.S."/>
            <person name="Haft D.R."/>
            <person name="McCorrison J."/>
            <person name="Torralba M."/>
            <person name="Gillis M."/>
            <person name="Haft D.H."/>
            <person name="Methe B."/>
            <person name="Sutton G."/>
            <person name="Nelson K.E."/>
        </authorList>
    </citation>
    <scope>NUCLEOTIDE SEQUENCE [LARGE SCALE GENOMIC DNA]</scope>
    <source>
        <strain evidence="5 6">BV3C16-1</strain>
    </source>
</reference>
<proteinExistence type="inferred from homology"/>
<keyword evidence="3 4" id="KW-0418">Kinase</keyword>
<evidence type="ECO:0000313" key="5">
    <source>
        <dbReference type="EMBL" id="ERT58615.1"/>
    </source>
</evidence>
<dbReference type="PIRSF" id="PIRSF006078">
    <property type="entry name" value="GlxK"/>
    <property type="match status" value="1"/>
</dbReference>
<dbReference type="GO" id="GO:0008887">
    <property type="term" value="F:glycerate kinase activity"/>
    <property type="evidence" value="ECO:0007669"/>
    <property type="project" value="UniProtKB-UniRule"/>
</dbReference>
<dbReference type="SUPFAM" id="SSF110738">
    <property type="entry name" value="Glycerate kinase I"/>
    <property type="match status" value="1"/>
</dbReference>
<keyword evidence="6" id="KW-1185">Reference proteome</keyword>
<dbReference type="InterPro" id="IPR004381">
    <property type="entry name" value="Glycerate_kinase"/>
</dbReference>
<dbReference type="AlphaFoldDB" id="U7UGX4"/>
<dbReference type="OrthoDB" id="9774290at2"/>
<keyword evidence="2 4" id="KW-0808">Transferase</keyword>
<dbReference type="Gene3D" id="3.40.50.10350">
    <property type="entry name" value="Glycerate kinase, domain 1"/>
    <property type="match status" value="1"/>
</dbReference>
<organism evidence="5 6">
    <name type="scientific">Megasphaera vaginalis</name>
    <name type="common">ex Srinivasan et al. 2021</name>
    <dbReference type="NCBI Taxonomy" id="1111454"/>
    <lineage>
        <taxon>Bacteria</taxon>
        <taxon>Bacillati</taxon>
        <taxon>Bacillota</taxon>
        <taxon>Negativicutes</taxon>
        <taxon>Veillonellales</taxon>
        <taxon>Veillonellaceae</taxon>
        <taxon>Megasphaera</taxon>
    </lineage>
</organism>
<comment type="similarity">
    <text evidence="1 4">Belongs to the glycerate kinase type-1 family.</text>
</comment>
<dbReference type="eggNOG" id="COG1929">
    <property type="taxonomic scope" value="Bacteria"/>
</dbReference>
<dbReference type="InterPro" id="IPR036129">
    <property type="entry name" value="Glycerate_kinase_sf"/>
</dbReference>
<dbReference type="InterPro" id="IPR018197">
    <property type="entry name" value="Glycerate_kinase_RE-like"/>
</dbReference>
<dbReference type="GO" id="GO:0031388">
    <property type="term" value="P:organic acid phosphorylation"/>
    <property type="evidence" value="ECO:0007669"/>
    <property type="project" value="UniProtKB-UniRule"/>
</dbReference>
<evidence type="ECO:0000256" key="1">
    <source>
        <dbReference type="ARBA" id="ARBA00006284"/>
    </source>
</evidence>
<dbReference type="Pfam" id="PF02595">
    <property type="entry name" value="Gly_kinase"/>
    <property type="match status" value="1"/>
</dbReference>
<dbReference type="EMBL" id="AWXA01000041">
    <property type="protein sequence ID" value="ERT58615.1"/>
    <property type="molecule type" value="Genomic_DNA"/>
</dbReference>
<dbReference type="RefSeq" id="WP_023053914.1">
    <property type="nucleotide sequence ID" value="NZ_AWXA01000041.1"/>
</dbReference>
<evidence type="ECO:0000256" key="4">
    <source>
        <dbReference type="PIRNR" id="PIRNR006078"/>
    </source>
</evidence>
<name>U7UGX4_9FIRM</name>
<dbReference type="PANTHER" id="PTHR21599">
    <property type="entry name" value="GLYCERATE KINASE"/>
    <property type="match status" value="1"/>
</dbReference>
<comment type="caution">
    <text evidence="5">The sequence shown here is derived from an EMBL/GenBank/DDBJ whole genome shotgun (WGS) entry which is preliminary data.</text>
</comment>
<protein>
    <submittedName>
        <fullName evidence="5">Glycerate kinase</fullName>
        <ecNumber evidence="5">2.7.1.31</ecNumber>
    </submittedName>
</protein>
<dbReference type="PANTHER" id="PTHR21599:SF0">
    <property type="entry name" value="GLYCERATE KINASE"/>
    <property type="match status" value="1"/>
</dbReference>
<dbReference type="PATRIC" id="fig|1111454.3.peg.1575"/>
<dbReference type="NCBIfam" id="TIGR00045">
    <property type="entry name" value="glycerate kinase"/>
    <property type="match status" value="1"/>
</dbReference>
<dbReference type="STRING" id="1111454.HMPREF1250_1907"/>